<keyword evidence="1" id="KW-0732">Signal</keyword>
<feature type="chain" id="PRO_5011463139" description="Lipocalin-like domain-containing protein" evidence="1">
    <location>
        <begin position="25"/>
        <end position="156"/>
    </location>
</feature>
<proteinExistence type="predicted"/>
<evidence type="ECO:0000256" key="1">
    <source>
        <dbReference type="SAM" id="SignalP"/>
    </source>
</evidence>
<dbReference type="EMBL" id="FODN01000005">
    <property type="protein sequence ID" value="SEO33761.1"/>
    <property type="molecule type" value="Genomic_DNA"/>
</dbReference>
<gene>
    <name evidence="2" type="ORF">SAMN04487942_2485</name>
</gene>
<accession>A0A1H8NW02</accession>
<dbReference type="RefSeq" id="WP_091171729.1">
    <property type="nucleotide sequence ID" value="NZ_CBCSFM010000010.1"/>
</dbReference>
<reference evidence="3" key="1">
    <citation type="submission" date="2016-10" db="EMBL/GenBank/DDBJ databases">
        <authorList>
            <person name="Varghese N."/>
            <person name="Submissions S."/>
        </authorList>
    </citation>
    <scope>NUCLEOTIDE SEQUENCE [LARGE SCALE GENOMIC DNA]</scope>
    <source>
        <strain evidence="3">CGMCC 1.8704</strain>
    </source>
</reference>
<protein>
    <recommendedName>
        <fullName evidence="4">Lipocalin-like domain-containing protein</fullName>
    </recommendedName>
</protein>
<dbReference type="OrthoDB" id="826659at2"/>
<evidence type="ECO:0008006" key="4">
    <source>
        <dbReference type="Google" id="ProtNLM"/>
    </source>
</evidence>
<keyword evidence="3" id="KW-1185">Reference proteome</keyword>
<evidence type="ECO:0000313" key="2">
    <source>
        <dbReference type="EMBL" id="SEO33761.1"/>
    </source>
</evidence>
<evidence type="ECO:0000313" key="3">
    <source>
        <dbReference type="Proteomes" id="UP000198657"/>
    </source>
</evidence>
<dbReference type="STRING" id="604089.SAMN04487942_2485"/>
<sequence>MKKLFLYPLLFGVFLLNVAGTCCADDPDVVSIAKNDWTQLNAIISEGNWEVTYFLDKNSNTTNEYLGYNFTFGTNEILTSDTGSNTFIGNWSIIKSNSIDDNPDNDLDFAISFSSPETLMEVSEHWDVTEIAETKVRLKSKSGNVDGINYLTFEKK</sequence>
<feature type="signal peptide" evidence="1">
    <location>
        <begin position="1"/>
        <end position="24"/>
    </location>
</feature>
<dbReference type="AlphaFoldDB" id="A0A1H8NW02"/>
<organism evidence="2 3">
    <name type="scientific">Flavobacterium sinopsychrotolerans</name>
    <dbReference type="NCBI Taxonomy" id="604089"/>
    <lineage>
        <taxon>Bacteria</taxon>
        <taxon>Pseudomonadati</taxon>
        <taxon>Bacteroidota</taxon>
        <taxon>Flavobacteriia</taxon>
        <taxon>Flavobacteriales</taxon>
        <taxon>Flavobacteriaceae</taxon>
        <taxon>Flavobacterium</taxon>
    </lineage>
</organism>
<dbReference type="Proteomes" id="UP000198657">
    <property type="component" value="Unassembled WGS sequence"/>
</dbReference>
<name>A0A1H8NW02_9FLAO</name>